<reference evidence="2 3" key="1">
    <citation type="submission" date="2020-06" db="EMBL/GenBank/DDBJ databases">
        <title>Dyadobacter sandarakinus sp. nov., isolated from the soil of the Arctic Yellow River Station.</title>
        <authorList>
            <person name="Zhang Y."/>
            <person name="Peng F."/>
        </authorList>
    </citation>
    <scope>NUCLEOTIDE SEQUENCE [LARGE SCALE GENOMIC DNA]</scope>
    <source>
        <strain evidence="2 3">Q3-56</strain>
    </source>
</reference>
<evidence type="ECO:0000313" key="3">
    <source>
        <dbReference type="Proteomes" id="UP000612680"/>
    </source>
</evidence>
<dbReference type="Gene3D" id="3.90.550.10">
    <property type="entry name" value="Spore Coat Polysaccharide Biosynthesis Protein SpsA, Chain A"/>
    <property type="match status" value="1"/>
</dbReference>
<sequence>MNPIVSIIIPSYNYGFVIGETLRNIQDQSFQNWEAIIVDDGSRDNTAAVVRQFVDTDARIRFFPQENKGVSAARNLGFQKANGKYIQFLDADDLLSRDKLTLQVDFLERNPDTDISYTDHIYFETNKPDIHYPDYEMNHHNWLPKIDARGYEVVNVLIYSNIAVVSSPLLRREIVEKVNGFPEYSNYTEDWEFWFLCAVNGARYTFLNHPDALTMIRIHQRNTSRNIQIMQAGELKYRKRIVANVQQSAFLSGEEKERLLAKNEASTHKLYKYMMYHANLASPEQLRTMYGLTSFKTFVSFYFKALNYKRKALFKKSR</sequence>
<accession>A0ABX7I670</accession>
<keyword evidence="3" id="KW-1185">Reference proteome</keyword>
<name>A0ABX7I670_9BACT</name>
<dbReference type="Proteomes" id="UP000612680">
    <property type="component" value="Chromosome"/>
</dbReference>
<dbReference type="RefSeq" id="WP_204661621.1">
    <property type="nucleotide sequence ID" value="NZ_CP056775.1"/>
</dbReference>
<evidence type="ECO:0000259" key="1">
    <source>
        <dbReference type="Pfam" id="PF00535"/>
    </source>
</evidence>
<dbReference type="PANTHER" id="PTHR22916">
    <property type="entry name" value="GLYCOSYLTRANSFERASE"/>
    <property type="match status" value="1"/>
</dbReference>
<feature type="domain" description="Glycosyltransferase 2-like" evidence="1">
    <location>
        <begin position="6"/>
        <end position="137"/>
    </location>
</feature>
<dbReference type="Pfam" id="PF00535">
    <property type="entry name" value="Glycos_transf_2"/>
    <property type="match status" value="1"/>
</dbReference>
<dbReference type="PANTHER" id="PTHR22916:SF3">
    <property type="entry name" value="UDP-GLCNAC:BETAGAL BETA-1,3-N-ACETYLGLUCOSAMINYLTRANSFERASE-LIKE PROTEIN 1"/>
    <property type="match status" value="1"/>
</dbReference>
<evidence type="ECO:0000313" key="2">
    <source>
        <dbReference type="EMBL" id="QRR00501.1"/>
    </source>
</evidence>
<protein>
    <submittedName>
        <fullName evidence="2">Glycosyltransferase family 2 protein</fullName>
    </submittedName>
</protein>
<proteinExistence type="predicted"/>
<dbReference type="InterPro" id="IPR029044">
    <property type="entry name" value="Nucleotide-diphossugar_trans"/>
</dbReference>
<organism evidence="2 3">
    <name type="scientific">Dyadobacter sandarakinus</name>
    <dbReference type="NCBI Taxonomy" id="2747268"/>
    <lineage>
        <taxon>Bacteria</taxon>
        <taxon>Pseudomonadati</taxon>
        <taxon>Bacteroidota</taxon>
        <taxon>Cytophagia</taxon>
        <taxon>Cytophagales</taxon>
        <taxon>Spirosomataceae</taxon>
        <taxon>Dyadobacter</taxon>
    </lineage>
</organism>
<dbReference type="InterPro" id="IPR001173">
    <property type="entry name" value="Glyco_trans_2-like"/>
</dbReference>
<dbReference type="EMBL" id="CP056775">
    <property type="protein sequence ID" value="QRR00501.1"/>
    <property type="molecule type" value="Genomic_DNA"/>
</dbReference>
<dbReference type="CDD" id="cd00761">
    <property type="entry name" value="Glyco_tranf_GTA_type"/>
    <property type="match status" value="1"/>
</dbReference>
<gene>
    <name evidence="2" type="ORF">HWI92_06055</name>
</gene>
<dbReference type="SUPFAM" id="SSF53448">
    <property type="entry name" value="Nucleotide-diphospho-sugar transferases"/>
    <property type="match status" value="1"/>
</dbReference>